<keyword evidence="4" id="KW-1185">Reference proteome</keyword>
<sequence>MIRNGTIEIGDAIVQVSGEGIPLVFVHGFTTTAEFWREQVETFSARYRVIRINLPGHGPSRHPQGRSYTIETFVEDVLEVYRALEIDAAILVGLSMGGTVAQSFTLAYPERVRALVLVGATPHGLGADVNVKNVLKAIDELGVVVASQNVIERSFGSAAGSRLIEFAKNEVAQTPTFVAREAIASLNASDSRPRLQEIRVPTLVVVGDEDIITPPSESKALAEGILNSQLEIVTKAGHFPMLEQPVAFNLLLGAFLTRQGIEPQHTSASTHARQNV</sequence>
<dbReference type="AlphaFoldDB" id="A0A163X6I5"/>
<dbReference type="InterPro" id="IPR000073">
    <property type="entry name" value="AB_hydrolase_1"/>
</dbReference>
<evidence type="ECO:0000256" key="1">
    <source>
        <dbReference type="ARBA" id="ARBA00022801"/>
    </source>
</evidence>
<dbReference type="GO" id="GO:0016020">
    <property type="term" value="C:membrane"/>
    <property type="evidence" value="ECO:0007669"/>
    <property type="project" value="TreeGrafter"/>
</dbReference>
<dbReference type="EMBL" id="LVYV01000056">
    <property type="protein sequence ID" value="KZD20483.1"/>
    <property type="molecule type" value="Genomic_DNA"/>
</dbReference>
<dbReference type="GO" id="GO:0016787">
    <property type="term" value="F:hydrolase activity"/>
    <property type="evidence" value="ECO:0007669"/>
    <property type="project" value="UniProtKB-KW"/>
</dbReference>
<gene>
    <name evidence="3" type="ORF">A4A58_19925</name>
</gene>
<dbReference type="Proteomes" id="UP000076574">
    <property type="component" value="Unassembled WGS sequence"/>
</dbReference>
<name>A0A163X6I5_9BRAD</name>
<feature type="domain" description="AB hydrolase-1" evidence="2">
    <location>
        <begin position="23"/>
        <end position="248"/>
    </location>
</feature>
<protein>
    <submittedName>
        <fullName evidence="3">Carboxylesterase</fullName>
    </submittedName>
</protein>
<evidence type="ECO:0000313" key="4">
    <source>
        <dbReference type="Proteomes" id="UP000076574"/>
    </source>
</evidence>
<accession>A0A163X6I5</accession>
<dbReference type="PANTHER" id="PTHR43798">
    <property type="entry name" value="MONOACYLGLYCEROL LIPASE"/>
    <property type="match status" value="1"/>
</dbReference>
<reference evidence="3 4" key="1">
    <citation type="submission" date="2016-03" db="EMBL/GenBank/DDBJ databases">
        <title>Microsymbionts genomes from the relict species Vavilovia formosa (Stev.) Fed.</title>
        <authorList>
            <person name="Kopat V."/>
            <person name="Chirak E."/>
            <person name="Kimeklis A."/>
            <person name="Andronov E."/>
        </authorList>
    </citation>
    <scope>NUCLEOTIDE SEQUENCE [LARGE SCALE GENOMIC DNA]</scope>
    <source>
        <strain evidence="3 4">Vaf07</strain>
    </source>
</reference>
<dbReference type="InterPro" id="IPR050266">
    <property type="entry name" value="AB_hydrolase_sf"/>
</dbReference>
<dbReference type="PANTHER" id="PTHR43798:SF31">
    <property type="entry name" value="AB HYDROLASE SUPERFAMILY PROTEIN YCLE"/>
    <property type="match status" value="1"/>
</dbReference>
<dbReference type="STRING" id="943830.A4A58_19925"/>
<dbReference type="SUPFAM" id="SSF53474">
    <property type="entry name" value="alpha/beta-Hydrolases"/>
    <property type="match status" value="1"/>
</dbReference>
<keyword evidence="1" id="KW-0378">Hydrolase</keyword>
<dbReference type="Pfam" id="PF12697">
    <property type="entry name" value="Abhydrolase_6"/>
    <property type="match status" value="1"/>
</dbReference>
<proteinExistence type="predicted"/>
<evidence type="ECO:0000259" key="2">
    <source>
        <dbReference type="Pfam" id="PF12697"/>
    </source>
</evidence>
<comment type="caution">
    <text evidence="3">The sequence shown here is derived from an EMBL/GenBank/DDBJ whole genome shotgun (WGS) entry which is preliminary data.</text>
</comment>
<dbReference type="PRINTS" id="PR00111">
    <property type="entry name" value="ABHYDROLASE"/>
</dbReference>
<dbReference type="RefSeq" id="WP_068738850.1">
    <property type="nucleotide sequence ID" value="NZ_LVYV01000056.1"/>
</dbReference>
<organism evidence="3 4">
    <name type="scientific">Tardiphaga robiniae</name>
    <dbReference type="NCBI Taxonomy" id="943830"/>
    <lineage>
        <taxon>Bacteria</taxon>
        <taxon>Pseudomonadati</taxon>
        <taxon>Pseudomonadota</taxon>
        <taxon>Alphaproteobacteria</taxon>
        <taxon>Hyphomicrobiales</taxon>
        <taxon>Nitrobacteraceae</taxon>
        <taxon>Tardiphaga</taxon>
    </lineage>
</organism>
<dbReference type="OrthoDB" id="9804723at2"/>
<evidence type="ECO:0000313" key="3">
    <source>
        <dbReference type="EMBL" id="KZD20483.1"/>
    </source>
</evidence>
<dbReference type="InterPro" id="IPR029058">
    <property type="entry name" value="AB_hydrolase_fold"/>
</dbReference>
<dbReference type="Gene3D" id="3.40.50.1820">
    <property type="entry name" value="alpha/beta hydrolase"/>
    <property type="match status" value="1"/>
</dbReference>